<evidence type="ECO:0000256" key="8">
    <source>
        <dbReference type="ARBA" id="ARBA00022801"/>
    </source>
</evidence>
<feature type="binding site" evidence="9">
    <location>
        <position position="10"/>
    </location>
    <ligand>
        <name>a divalent metal cation</name>
        <dbReference type="ChEBI" id="CHEBI:60240"/>
    </ligand>
</feature>
<protein>
    <recommendedName>
        <fullName evidence="9">5'-nucleotidase SurE</fullName>
        <ecNumber evidence="9">3.1.3.5</ecNumber>
    </recommendedName>
    <alternativeName>
        <fullName evidence="9">Nucleoside 5'-monophosphate phosphohydrolase</fullName>
    </alternativeName>
</protein>
<evidence type="ECO:0000313" key="12">
    <source>
        <dbReference type="Proteomes" id="UP000018914"/>
    </source>
</evidence>
<reference evidence="11 12" key="1">
    <citation type="submission" date="2013-12" db="EMBL/GenBank/DDBJ databases">
        <authorList>
            <consortium name="DOE Joint Genome Institute"/>
            <person name="Eisen J."/>
            <person name="Huntemann M."/>
            <person name="Han J."/>
            <person name="Chen A."/>
            <person name="Kyrpides N."/>
            <person name="Mavromatis K."/>
            <person name="Markowitz V."/>
            <person name="Palaniappan K."/>
            <person name="Ivanova N."/>
            <person name="Schaumberg A."/>
            <person name="Pati A."/>
            <person name="Liolios K."/>
            <person name="Nordberg H.P."/>
            <person name="Cantor M.N."/>
            <person name="Hua S.X."/>
            <person name="Woyke T."/>
        </authorList>
    </citation>
    <scope>NUCLEOTIDE SEQUENCE [LARGE SCALE GENOMIC DNA]</scope>
    <source>
        <strain evidence="11 12">DSM 23557</strain>
    </source>
</reference>
<dbReference type="FunFam" id="3.40.1210.10:FF:000001">
    <property type="entry name" value="5'/3'-nucleotidase SurE"/>
    <property type="match status" value="1"/>
</dbReference>
<organism evidence="12">
    <name type="scientific">Thermocrinis ruber</name>
    <dbReference type="NCBI Taxonomy" id="75906"/>
    <lineage>
        <taxon>Bacteria</taxon>
        <taxon>Pseudomonadati</taxon>
        <taxon>Aquificota</taxon>
        <taxon>Aquificia</taxon>
        <taxon>Aquificales</taxon>
        <taxon>Aquificaceae</taxon>
        <taxon>Thermocrinis</taxon>
    </lineage>
</organism>
<evidence type="ECO:0000313" key="11">
    <source>
        <dbReference type="EMBL" id="AHE95861.1"/>
    </source>
</evidence>
<comment type="cofactor">
    <cofactor evidence="2">
        <name>Mg(2+)</name>
        <dbReference type="ChEBI" id="CHEBI:18420"/>
    </cofactor>
</comment>
<dbReference type="OrthoDB" id="9780815at2"/>
<proteinExistence type="inferred from homology"/>
<dbReference type="PANTHER" id="PTHR30457">
    <property type="entry name" value="5'-NUCLEOTIDASE SURE"/>
    <property type="match status" value="1"/>
</dbReference>
<dbReference type="EMBL" id="CP007028">
    <property type="protein sequence ID" value="AHE95861.1"/>
    <property type="molecule type" value="Genomic_DNA"/>
</dbReference>
<dbReference type="PANTHER" id="PTHR30457:SF12">
    <property type="entry name" value="5'_3'-NUCLEOTIDASE SURE"/>
    <property type="match status" value="1"/>
</dbReference>
<dbReference type="RefSeq" id="WP_025305841.1">
    <property type="nucleotide sequence ID" value="NZ_CP007028.1"/>
</dbReference>
<dbReference type="STRING" id="75906.THERU_03270"/>
<dbReference type="SUPFAM" id="SSF64167">
    <property type="entry name" value="SurE-like"/>
    <property type="match status" value="1"/>
</dbReference>
<dbReference type="GO" id="GO:0008253">
    <property type="term" value="F:5'-nucleotidase activity"/>
    <property type="evidence" value="ECO:0007669"/>
    <property type="project" value="UniProtKB-UniRule"/>
</dbReference>
<dbReference type="NCBIfam" id="NF001490">
    <property type="entry name" value="PRK00346.1-4"/>
    <property type="match status" value="1"/>
</dbReference>
<dbReference type="InterPro" id="IPR002828">
    <property type="entry name" value="SurE-like_Pase/nucleotidase"/>
</dbReference>
<keyword evidence="12" id="KW-1185">Reference proteome</keyword>
<evidence type="ECO:0000256" key="3">
    <source>
        <dbReference type="ARBA" id="ARBA00004496"/>
    </source>
</evidence>
<evidence type="ECO:0000256" key="5">
    <source>
        <dbReference type="ARBA" id="ARBA00022490"/>
    </source>
</evidence>
<dbReference type="Proteomes" id="UP000018914">
    <property type="component" value="Chromosome"/>
</dbReference>
<dbReference type="GO" id="GO:0004309">
    <property type="term" value="F:exopolyphosphatase activity"/>
    <property type="evidence" value="ECO:0007669"/>
    <property type="project" value="TreeGrafter"/>
</dbReference>
<keyword evidence="6 9" id="KW-0479">Metal-binding</keyword>
<name>W0DC66_9AQUI</name>
<comment type="similarity">
    <text evidence="4 9">Belongs to the SurE nucleotidase family.</text>
</comment>
<dbReference type="GO" id="GO:0008254">
    <property type="term" value="F:3'-nucleotidase activity"/>
    <property type="evidence" value="ECO:0007669"/>
    <property type="project" value="TreeGrafter"/>
</dbReference>
<dbReference type="EC" id="3.1.3.5" evidence="9"/>
<dbReference type="AlphaFoldDB" id="W0DC66"/>
<dbReference type="InterPro" id="IPR030048">
    <property type="entry name" value="SurE"/>
</dbReference>
<comment type="function">
    <text evidence="9">Nucleotidase that shows phosphatase activity on nucleoside 5'-monophosphates.</text>
</comment>
<keyword evidence="7 9" id="KW-0547">Nucleotide-binding</keyword>
<comment type="catalytic activity">
    <reaction evidence="1 9">
        <text>a ribonucleoside 5'-phosphate + H2O = a ribonucleoside + phosphate</text>
        <dbReference type="Rhea" id="RHEA:12484"/>
        <dbReference type="ChEBI" id="CHEBI:15377"/>
        <dbReference type="ChEBI" id="CHEBI:18254"/>
        <dbReference type="ChEBI" id="CHEBI:43474"/>
        <dbReference type="ChEBI" id="CHEBI:58043"/>
        <dbReference type="EC" id="3.1.3.5"/>
    </reaction>
</comment>
<feature type="domain" description="Survival protein SurE-like phosphatase/nucleotidase" evidence="10">
    <location>
        <begin position="5"/>
        <end position="187"/>
    </location>
</feature>
<dbReference type="GO" id="GO:0046872">
    <property type="term" value="F:metal ion binding"/>
    <property type="evidence" value="ECO:0007669"/>
    <property type="project" value="UniProtKB-UniRule"/>
</dbReference>
<comment type="subcellular location">
    <subcellularLocation>
        <location evidence="3 9">Cytoplasm</location>
    </subcellularLocation>
</comment>
<dbReference type="GO" id="GO:0005737">
    <property type="term" value="C:cytoplasm"/>
    <property type="evidence" value="ECO:0007669"/>
    <property type="project" value="UniProtKB-SubCell"/>
</dbReference>
<evidence type="ECO:0000256" key="9">
    <source>
        <dbReference type="HAMAP-Rule" id="MF_00060"/>
    </source>
</evidence>
<evidence type="ECO:0000256" key="2">
    <source>
        <dbReference type="ARBA" id="ARBA00001946"/>
    </source>
</evidence>
<dbReference type="InterPro" id="IPR036523">
    <property type="entry name" value="SurE-like_sf"/>
</dbReference>
<evidence type="ECO:0000256" key="1">
    <source>
        <dbReference type="ARBA" id="ARBA00000815"/>
    </source>
</evidence>
<feature type="binding site" evidence="9">
    <location>
        <position position="40"/>
    </location>
    <ligand>
        <name>a divalent metal cation</name>
        <dbReference type="ChEBI" id="CHEBI:60240"/>
    </ligand>
</feature>
<evidence type="ECO:0000256" key="7">
    <source>
        <dbReference type="ARBA" id="ARBA00022741"/>
    </source>
</evidence>
<feature type="binding site" evidence="9">
    <location>
        <position position="94"/>
    </location>
    <ligand>
        <name>a divalent metal cation</name>
        <dbReference type="ChEBI" id="CHEBI:60240"/>
    </ligand>
</feature>
<keyword evidence="8 9" id="KW-0378">Hydrolase</keyword>
<dbReference type="NCBIfam" id="TIGR00087">
    <property type="entry name" value="surE"/>
    <property type="match status" value="1"/>
</dbReference>
<dbReference type="PATRIC" id="fig|75906.3.peg.632"/>
<gene>
    <name evidence="9 11" type="primary">surE</name>
    <name evidence="11" type="ORF">THERU_03270</name>
</gene>
<dbReference type="Pfam" id="PF01975">
    <property type="entry name" value="SurE"/>
    <property type="match status" value="1"/>
</dbReference>
<evidence type="ECO:0000256" key="4">
    <source>
        <dbReference type="ARBA" id="ARBA00011062"/>
    </source>
</evidence>
<dbReference type="Gene3D" id="3.40.1210.10">
    <property type="entry name" value="Survival protein SurE-like phosphatase/nucleotidase"/>
    <property type="match status" value="1"/>
</dbReference>
<comment type="cofactor">
    <cofactor evidence="9">
        <name>a divalent metal cation</name>
        <dbReference type="ChEBI" id="CHEBI:60240"/>
    </cofactor>
    <text evidence="9">Binds 1 divalent metal cation per subunit.</text>
</comment>
<dbReference type="KEGG" id="trd:THERU_03270"/>
<sequence length="256" mass="28654">MPVFLLTNDDGYFSEGIRALREELKSLGRVITIAPDRNLSGVGHSLTFSMPLRIRRVDEDFWTVIGGTPADCVHLGYYVLLDGKKPDMVCSGINEGPNLGEDITYSGTVSGAMEGRILGIPSIAFSAFGGESKNFSEIAKVAKKVVIEVLEKGMPEDTYLNVNIPDLPQDQIKGFLITKQGRRAYKEKVLKLLDPGKKPLYWITATEFGWHLEEGTDYWAVYHGYVSITPLQLDLTNYRAMEILKKRLKFTTEVEK</sequence>
<evidence type="ECO:0000256" key="6">
    <source>
        <dbReference type="ARBA" id="ARBA00022723"/>
    </source>
</evidence>
<dbReference type="HAMAP" id="MF_00060">
    <property type="entry name" value="SurE"/>
    <property type="match status" value="1"/>
</dbReference>
<feature type="binding site" evidence="9">
    <location>
        <position position="9"/>
    </location>
    <ligand>
        <name>a divalent metal cation</name>
        <dbReference type="ChEBI" id="CHEBI:60240"/>
    </ligand>
</feature>
<dbReference type="HOGENOM" id="CLU_045192_1_2_0"/>
<keyword evidence="5 9" id="KW-0963">Cytoplasm</keyword>
<dbReference type="GO" id="GO:0000166">
    <property type="term" value="F:nucleotide binding"/>
    <property type="evidence" value="ECO:0007669"/>
    <property type="project" value="UniProtKB-KW"/>
</dbReference>
<dbReference type="eggNOG" id="COG0496">
    <property type="taxonomic scope" value="Bacteria"/>
</dbReference>
<accession>W0DC66</accession>
<evidence type="ECO:0000259" key="10">
    <source>
        <dbReference type="Pfam" id="PF01975"/>
    </source>
</evidence>